<dbReference type="InterPro" id="IPR036188">
    <property type="entry name" value="FAD/NAD-bd_sf"/>
</dbReference>
<dbReference type="GO" id="GO:0004497">
    <property type="term" value="F:monooxygenase activity"/>
    <property type="evidence" value="ECO:0007669"/>
    <property type="project" value="UniProtKB-KW"/>
</dbReference>
<reference evidence="4 5" key="1">
    <citation type="submission" date="2019-07" db="EMBL/GenBank/DDBJ databases">
        <title>Qingshengfaniella alkalisoli gen. nov., sp. nov., isolated from saline soil.</title>
        <authorList>
            <person name="Xu L."/>
            <person name="Huang X.-X."/>
            <person name="Sun J.-Q."/>
        </authorList>
    </citation>
    <scope>NUCLEOTIDE SEQUENCE [LARGE SCALE GENOMIC DNA]</scope>
    <source>
        <strain evidence="4 5">DSM 27279</strain>
    </source>
</reference>
<dbReference type="Pfam" id="PF01494">
    <property type="entry name" value="FAD_binding_3"/>
    <property type="match status" value="1"/>
</dbReference>
<dbReference type="Proteomes" id="UP000318405">
    <property type="component" value="Unassembled WGS sequence"/>
</dbReference>
<evidence type="ECO:0000256" key="1">
    <source>
        <dbReference type="ARBA" id="ARBA00023002"/>
    </source>
</evidence>
<dbReference type="OrthoDB" id="5487740at2"/>
<comment type="caution">
    <text evidence="4">The sequence shown here is derived from an EMBL/GenBank/DDBJ whole genome shotgun (WGS) entry which is preliminary data.</text>
</comment>
<dbReference type="PANTHER" id="PTHR13789:SF309">
    <property type="entry name" value="PUTATIVE (AFU_ORTHOLOGUE AFUA_6G14510)-RELATED"/>
    <property type="match status" value="1"/>
</dbReference>
<protein>
    <submittedName>
        <fullName evidence="4">FAD-dependent monooxygenase</fullName>
    </submittedName>
</protein>
<keyword evidence="5" id="KW-1185">Reference proteome</keyword>
<evidence type="ECO:0000313" key="5">
    <source>
        <dbReference type="Proteomes" id="UP000318405"/>
    </source>
</evidence>
<dbReference type="GO" id="GO:0071949">
    <property type="term" value="F:FAD binding"/>
    <property type="evidence" value="ECO:0007669"/>
    <property type="project" value="InterPro"/>
</dbReference>
<proteinExistence type="predicted"/>
<dbReference type="InterPro" id="IPR002938">
    <property type="entry name" value="FAD-bd"/>
</dbReference>
<dbReference type="SUPFAM" id="SSF51905">
    <property type="entry name" value="FAD/NAD(P)-binding domain"/>
    <property type="match status" value="1"/>
</dbReference>
<evidence type="ECO:0000256" key="2">
    <source>
        <dbReference type="ARBA" id="ARBA00023033"/>
    </source>
</evidence>
<dbReference type="InterPro" id="IPR050493">
    <property type="entry name" value="FAD-dep_Monooxygenase_BioMet"/>
</dbReference>
<dbReference type="EMBL" id="VLTJ01000013">
    <property type="protein sequence ID" value="TSH96821.1"/>
    <property type="molecule type" value="Genomic_DNA"/>
</dbReference>
<dbReference type="Gene3D" id="3.50.50.60">
    <property type="entry name" value="FAD/NAD(P)-binding domain"/>
    <property type="match status" value="1"/>
</dbReference>
<dbReference type="SUPFAM" id="SSF54373">
    <property type="entry name" value="FAD-linked reductases, C-terminal domain"/>
    <property type="match status" value="1"/>
</dbReference>
<keyword evidence="2 4" id="KW-0503">Monooxygenase</keyword>
<evidence type="ECO:0000259" key="3">
    <source>
        <dbReference type="Pfam" id="PF01494"/>
    </source>
</evidence>
<name>A0A556AV50_9BURK</name>
<sequence>MARIAVVGAGMGGLAFASAMRNSQHEVTLYEQAAELAELGAGISLWANGTRLFEEMGIAALMAQRSCETDAAYFRNEDGSVAALQPLARDNWYRQAYGYPYYGALRTDLQASLLAVLGRDSIRLGKQLIQLDDSGDEAKLQWADGTVDTADLVIGADGIKSVVRRAIDPTAQALFTGNSAFRGLAKTSELDLLPEPHSFTDWMGDGKHVLNFPVGNDFKYTTIVVFLDGPRRWEHEAWRVPCDPAEVLAQFKGWHPAVGQLLEHVNLSERWGLHEVSKMATWRRGRAVLIGDAAHGMLPHHGQGAISSFEDAITLAHVLNDASLATMEDKLAVYESERKPRGERIQKSSRDLNACLHLPEGAQRTKRSAVLANLSEHFSWLHNYVCVGAR</sequence>
<dbReference type="PRINTS" id="PR00420">
    <property type="entry name" value="RNGMNOXGNASE"/>
</dbReference>
<dbReference type="RefSeq" id="WP_143947682.1">
    <property type="nucleotide sequence ID" value="NZ_BAABMB010000002.1"/>
</dbReference>
<evidence type="ECO:0000313" key="4">
    <source>
        <dbReference type="EMBL" id="TSH96821.1"/>
    </source>
</evidence>
<feature type="domain" description="FAD-binding" evidence="3">
    <location>
        <begin position="3"/>
        <end position="346"/>
    </location>
</feature>
<accession>A0A556AV50</accession>
<keyword evidence="1" id="KW-0560">Oxidoreductase</keyword>
<dbReference type="AlphaFoldDB" id="A0A556AV50"/>
<dbReference type="PANTHER" id="PTHR13789">
    <property type="entry name" value="MONOOXYGENASE"/>
    <property type="match status" value="1"/>
</dbReference>
<organism evidence="4 5">
    <name type="scientific">Verticiella sediminum</name>
    <dbReference type="NCBI Taxonomy" id="1247510"/>
    <lineage>
        <taxon>Bacteria</taxon>
        <taxon>Pseudomonadati</taxon>
        <taxon>Pseudomonadota</taxon>
        <taxon>Betaproteobacteria</taxon>
        <taxon>Burkholderiales</taxon>
        <taxon>Alcaligenaceae</taxon>
        <taxon>Verticiella</taxon>
    </lineage>
</organism>
<gene>
    <name evidence="4" type="ORF">FOZ76_08320</name>
</gene>